<proteinExistence type="predicted"/>
<dbReference type="PRINTS" id="PR01217">
    <property type="entry name" value="PRICHEXTENSN"/>
</dbReference>
<evidence type="ECO:0000313" key="4">
    <source>
        <dbReference type="Proteomes" id="UP000587527"/>
    </source>
</evidence>
<gene>
    <name evidence="3" type="ORF">F4553_002799</name>
</gene>
<feature type="compositionally biased region" description="Low complexity" evidence="1">
    <location>
        <begin position="177"/>
        <end position="188"/>
    </location>
</feature>
<accession>A0A841BRJ2</accession>
<protein>
    <submittedName>
        <fullName evidence="3">Uncharacterized protein</fullName>
    </submittedName>
</protein>
<dbReference type="AlphaFoldDB" id="A0A841BRJ2"/>
<name>A0A841BRJ2_9ACTN</name>
<evidence type="ECO:0000256" key="2">
    <source>
        <dbReference type="SAM" id="Phobius"/>
    </source>
</evidence>
<comment type="caution">
    <text evidence="3">The sequence shown here is derived from an EMBL/GenBank/DDBJ whole genome shotgun (WGS) entry which is preliminary data.</text>
</comment>
<feature type="region of interest" description="Disordered" evidence="1">
    <location>
        <begin position="80"/>
        <end position="195"/>
    </location>
</feature>
<keyword evidence="4" id="KW-1185">Reference proteome</keyword>
<dbReference type="RefSeq" id="WP_184836044.1">
    <property type="nucleotide sequence ID" value="NZ_JACHMN010000002.1"/>
</dbReference>
<dbReference type="EMBL" id="JACHMN010000002">
    <property type="protein sequence ID" value="MBB5869420.1"/>
    <property type="molecule type" value="Genomic_DNA"/>
</dbReference>
<feature type="compositionally biased region" description="Low complexity" evidence="1">
    <location>
        <begin position="83"/>
        <end position="118"/>
    </location>
</feature>
<keyword evidence="2" id="KW-0472">Membrane</keyword>
<evidence type="ECO:0000313" key="3">
    <source>
        <dbReference type="EMBL" id="MBB5869420.1"/>
    </source>
</evidence>
<evidence type="ECO:0000256" key="1">
    <source>
        <dbReference type="SAM" id="MobiDB-lite"/>
    </source>
</evidence>
<keyword evidence="2" id="KW-1133">Transmembrane helix</keyword>
<keyword evidence="2" id="KW-0812">Transmembrane</keyword>
<feature type="transmembrane region" description="Helical" evidence="2">
    <location>
        <begin position="46"/>
        <end position="67"/>
    </location>
</feature>
<sequence length="195" mass="19420">MSFWHAIYREAAGAWRSLRYDLRRERHPAGPAGTIEEERGTTRGRVVFAGAAIMLLAGAIAGAWALVGGVRALMDPGAPPAALPAHAAPAPSRGPTGAAQPVTTTPTGTVPTLGAAPTSSPTRRGPAPSPSGKSLEPVPTPAPTCGCSHPPTPVPTPAPTSSPSPSPSPTQEPSPSPSASGEPVGVVSTSTVALD</sequence>
<reference evidence="3 4" key="1">
    <citation type="submission" date="2020-08" db="EMBL/GenBank/DDBJ databases">
        <title>Sequencing the genomes of 1000 actinobacteria strains.</title>
        <authorList>
            <person name="Klenk H.-P."/>
        </authorList>
    </citation>
    <scope>NUCLEOTIDE SEQUENCE [LARGE SCALE GENOMIC DNA]</scope>
    <source>
        <strain evidence="3 4">DSM 45362</strain>
    </source>
</reference>
<organism evidence="3 4">
    <name type="scientific">Allocatelliglobosispora scoriae</name>
    <dbReference type="NCBI Taxonomy" id="643052"/>
    <lineage>
        <taxon>Bacteria</taxon>
        <taxon>Bacillati</taxon>
        <taxon>Actinomycetota</taxon>
        <taxon>Actinomycetes</taxon>
        <taxon>Micromonosporales</taxon>
        <taxon>Micromonosporaceae</taxon>
        <taxon>Allocatelliglobosispora</taxon>
    </lineage>
</organism>
<feature type="compositionally biased region" description="Pro residues" evidence="1">
    <location>
        <begin position="150"/>
        <end position="176"/>
    </location>
</feature>
<dbReference type="Proteomes" id="UP000587527">
    <property type="component" value="Unassembled WGS sequence"/>
</dbReference>